<dbReference type="RefSeq" id="WP_136447911.1">
    <property type="nucleotide sequence ID" value="NZ_SSXH01000193.1"/>
</dbReference>
<dbReference type="Pfam" id="PF12823">
    <property type="entry name" value="DUF3817"/>
    <property type="match status" value="1"/>
</dbReference>
<protein>
    <submittedName>
        <fullName evidence="9">DUF3817 domain-containing protein</fullName>
    </submittedName>
</protein>
<dbReference type="InterPro" id="IPR023845">
    <property type="entry name" value="DUF3817_TM"/>
</dbReference>
<keyword evidence="5 7" id="KW-0472">Membrane</keyword>
<evidence type="ECO:0000256" key="2">
    <source>
        <dbReference type="ARBA" id="ARBA00022475"/>
    </source>
</evidence>
<feature type="region of interest" description="Disordered" evidence="6">
    <location>
        <begin position="104"/>
        <end position="128"/>
    </location>
</feature>
<dbReference type="NCBIfam" id="TIGR03954">
    <property type="entry name" value="integ_memb_HG"/>
    <property type="match status" value="1"/>
</dbReference>
<dbReference type="GO" id="GO:0005886">
    <property type="term" value="C:plasma membrane"/>
    <property type="evidence" value="ECO:0007669"/>
    <property type="project" value="UniProtKB-SubCell"/>
</dbReference>
<evidence type="ECO:0000313" key="10">
    <source>
        <dbReference type="Proteomes" id="UP000305282"/>
    </source>
</evidence>
<evidence type="ECO:0000313" key="9">
    <source>
        <dbReference type="EMBL" id="THJ74698.1"/>
    </source>
</evidence>
<organism evidence="9 10">
    <name type="scientific">Candidatus Frankia alpina</name>
    <dbReference type="NCBI Taxonomy" id="2699483"/>
    <lineage>
        <taxon>Bacteria</taxon>
        <taxon>Bacillati</taxon>
        <taxon>Actinomycetota</taxon>
        <taxon>Actinomycetes</taxon>
        <taxon>Frankiales</taxon>
        <taxon>Frankiaceae</taxon>
        <taxon>Frankia</taxon>
    </lineage>
</organism>
<dbReference type="AlphaFoldDB" id="A0A4S5EQS3"/>
<name>A0A4S5EQS3_9ACTN</name>
<evidence type="ECO:0000256" key="4">
    <source>
        <dbReference type="ARBA" id="ARBA00022989"/>
    </source>
</evidence>
<feature type="transmembrane region" description="Helical" evidence="7">
    <location>
        <begin position="12"/>
        <end position="36"/>
    </location>
</feature>
<proteinExistence type="predicted"/>
<evidence type="ECO:0000259" key="8">
    <source>
        <dbReference type="Pfam" id="PF12823"/>
    </source>
</evidence>
<sequence length="128" mass="13665">MTDRSPRGGSRILTAARAVSFAEATSFLLLLIATGIKYGADHPQGVKILGPIHGTLFLAYCALIGYLAFVGRWPRRRTVLALIASVLPVAPFFVERHWLRGDAGAADSPTAPAGPDTRPVSQPTARRS</sequence>
<dbReference type="PANTHER" id="PTHR40077">
    <property type="entry name" value="MEMBRANE PROTEIN-RELATED"/>
    <property type="match status" value="1"/>
</dbReference>
<dbReference type="EMBL" id="SSXH01000193">
    <property type="protein sequence ID" value="THJ74698.1"/>
    <property type="molecule type" value="Genomic_DNA"/>
</dbReference>
<dbReference type="OrthoDB" id="3396203at2"/>
<evidence type="ECO:0000256" key="3">
    <source>
        <dbReference type="ARBA" id="ARBA00022692"/>
    </source>
</evidence>
<gene>
    <name evidence="9" type="ORF">E7Y31_09910</name>
</gene>
<comment type="subcellular location">
    <subcellularLocation>
        <location evidence="1">Cell membrane</location>
        <topology evidence="1">Multi-pass membrane protein</topology>
    </subcellularLocation>
</comment>
<keyword evidence="2" id="KW-1003">Cell membrane</keyword>
<dbReference type="Proteomes" id="UP000305282">
    <property type="component" value="Unassembled WGS sequence"/>
</dbReference>
<evidence type="ECO:0000256" key="1">
    <source>
        <dbReference type="ARBA" id="ARBA00004651"/>
    </source>
</evidence>
<comment type="caution">
    <text evidence="9">The sequence shown here is derived from an EMBL/GenBank/DDBJ whole genome shotgun (WGS) entry which is preliminary data.</text>
</comment>
<accession>A0A4S5EQS3</accession>
<evidence type="ECO:0000256" key="7">
    <source>
        <dbReference type="SAM" id="Phobius"/>
    </source>
</evidence>
<evidence type="ECO:0000256" key="5">
    <source>
        <dbReference type="ARBA" id="ARBA00023136"/>
    </source>
</evidence>
<keyword evidence="4 7" id="KW-1133">Transmembrane helix</keyword>
<keyword evidence="3 7" id="KW-0812">Transmembrane</keyword>
<evidence type="ECO:0000256" key="6">
    <source>
        <dbReference type="SAM" id="MobiDB-lite"/>
    </source>
</evidence>
<dbReference type="PANTHER" id="PTHR40077:SF1">
    <property type="entry name" value="MEMBRANE PROTEIN"/>
    <property type="match status" value="1"/>
</dbReference>
<feature type="domain" description="DUF3817" evidence="8">
    <location>
        <begin position="14"/>
        <end position="99"/>
    </location>
</feature>
<feature type="compositionally biased region" description="Polar residues" evidence="6">
    <location>
        <begin position="119"/>
        <end position="128"/>
    </location>
</feature>
<feature type="transmembrane region" description="Helical" evidence="7">
    <location>
        <begin position="48"/>
        <end position="71"/>
    </location>
</feature>
<reference evidence="9 10" key="1">
    <citation type="submission" date="2019-04" db="EMBL/GenBank/DDBJ databases">
        <title>Draft genome sequences for three unisolated Alnus-infective Frankia Sp+ strains, AgTrS, AiOr and AvVan, the first sequenced Frankia strains able to sporulate in-planta.</title>
        <authorList>
            <person name="Bethencourt L."/>
            <person name="Vautrin F."/>
            <person name="Taib N."/>
            <person name="Dubost A."/>
            <person name="Castro-Garcia L."/>
            <person name="Imbaud O."/>
            <person name="Abrouk D."/>
            <person name="Fournier P."/>
            <person name="Briolay J."/>
            <person name="Nguyen A."/>
            <person name="Normand P."/>
            <person name="Fernandez M.P."/>
            <person name="Brochier-Armanet C."/>
            <person name="Herrera-Belaroussi A."/>
        </authorList>
    </citation>
    <scope>NUCLEOTIDE SEQUENCE [LARGE SCALE GENOMIC DNA]</scope>
    <source>
        <strain evidence="9 10">AvVan</strain>
    </source>
</reference>
<keyword evidence="10" id="KW-1185">Reference proteome</keyword>